<feature type="signal peptide" evidence="2">
    <location>
        <begin position="1"/>
        <end position="19"/>
    </location>
</feature>
<feature type="region of interest" description="Disordered" evidence="1">
    <location>
        <begin position="70"/>
        <end position="102"/>
    </location>
</feature>
<dbReference type="AlphaFoldDB" id="A0A7S2XV90"/>
<evidence type="ECO:0000313" key="3">
    <source>
        <dbReference type="EMBL" id="CAD9858919.1"/>
    </source>
</evidence>
<accession>A0A7S2XV90</accession>
<keyword evidence="2" id="KW-0732">Signal</keyword>
<dbReference type="EMBL" id="HBHR01003164">
    <property type="protein sequence ID" value="CAD9858919.1"/>
    <property type="molecule type" value="Transcribed_RNA"/>
</dbReference>
<feature type="chain" id="PRO_5031271390" evidence="2">
    <location>
        <begin position="20"/>
        <end position="205"/>
    </location>
</feature>
<protein>
    <submittedName>
        <fullName evidence="3">Uncharacterized protein</fullName>
    </submittedName>
</protein>
<sequence length="205" mass="23298">MATRRLALFFLFSLPSSYAFFQTFRPRSTEKFFERPVVTQLKQKAVQDGAIMPDDIQRLLDELENPLHEKLSSDEAHTESTSTAEVKEQKPTSGTLTDHSRANADVIPQDVMLALEALIRPHPELAADLAILKESTKISPEQEELQREADELDEKARSILKALEPDEESIKKSMDEAQMVQNLKRKLSPADFQAIFIDERIGDIY</sequence>
<name>A0A7S2XV90_9STRA</name>
<evidence type="ECO:0000256" key="2">
    <source>
        <dbReference type="SAM" id="SignalP"/>
    </source>
</evidence>
<reference evidence="3" key="1">
    <citation type="submission" date="2021-01" db="EMBL/GenBank/DDBJ databases">
        <authorList>
            <person name="Corre E."/>
            <person name="Pelletier E."/>
            <person name="Niang G."/>
            <person name="Scheremetjew M."/>
            <person name="Finn R."/>
            <person name="Kale V."/>
            <person name="Holt S."/>
            <person name="Cochrane G."/>
            <person name="Meng A."/>
            <person name="Brown T."/>
            <person name="Cohen L."/>
        </authorList>
    </citation>
    <scope>NUCLEOTIDE SEQUENCE</scope>
    <source>
        <strain evidence="3">CCMP1661</strain>
    </source>
</reference>
<proteinExistence type="predicted"/>
<gene>
    <name evidence="3" type="ORF">FJAP1339_LOCUS1438</name>
</gene>
<organism evidence="3">
    <name type="scientific">Fibrocapsa japonica</name>
    <dbReference type="NCBI Taxonomy" id="94617"/>
    <lineage>
        <taxon>Eukaryota</taxon>
        <taxon>Sar</taxon>
        <taxon>Stramenopiles</taxon>
        <taxon>Ochrophyta</taxon>
        <taxon>Raphidophyceae</taxon>
        <taxon>Chattonellales</taxon>
        <taxon>Chattonellaceae</taxon>
        <taxon>Fibrocapsa</taxon>
    </lineage>
</organism>
<evidence type="ECO:0000256" key="1">
    <source>
        <dbReference type="SAM" id="MobiDB-lite"/>
    </source>
</evidence>